<organism evidence="1 2">
    <name type="scientific">Jannaschia seosinensis</name>
    <dbReference type="NCBI Taxonomy" id="313367"/>
    <lineage>
        <taxon>Bacteria</taxon>
        <taxon>Pseudomonadati</taxon>
        <taxon>Pseudomonadota</taxon>
        <taxon>Alphaproteobacteria</taxon>
        <taxon>Rhodobacterales</taxon>
        <taxon>Roseobacteraceae</taxon>
        <taxon>Jannaschia</taxon>
    </lineage>
</organism>
<protein>
    <submittedName>
        <fullName evidence="1">Uncharacterized protein</fullName>
    </submittedName>
</protein>
<proteinExistence type="predicted"/>
<evidence type="ECO:0000313" key="1">
    <source>
        <dbReference type="EMBL" id="CUH39043.1"/>
    </source>
</evidence>
<dbReference type="AlphaFoldDB" id="A0A0M7BAU5"/>
<evidence type="ECO:0000313" key="2">
    <source>
        <dbReference type="Proteomes" id="UP000049455"/>
    </source>
</evidence>
<name>A0A0M7BAU5_9RHOB</name>
<dbReference type="OrthoDB" id="7868439at2"/>
<gene>
    <name evidence="1" type="ORF">JSE7799_01762</name>
</gene>
<sequence>MNRTFPIESALIAALDAGDFVRRHGNSLSELLHMIAGDCGLDLYCEAERLLDGLSPDPVGVGRAVREMRDLLADADAPADRYAAALRWHGARLTDLASRLPA</sequence>
<accession>A0A0M7BAU5</accession>
<dbReference type="Proteomes" id="UP000049455">
    <property type="component" value="Unassembled WGS sequence"/>
</dbReference>
<dbReference type="EMBL" id="CYPR01000108">
    <property type="protein sequence ID" value="CUH39043.1"/>
    <property type="molecule type" value="Genomic_DNA"/>
</dbReference>
<reference evidence="1 2" key="1">
    <citation type="submission" date="2015-09" db="EMBL/GenBank/DDBJ databases">
        <authorList>
            <person name="Jackson K.R."/>
            <person name="Lunt B.L."/>
            <person name="Fisher J.N.B."/>
            <person name="Gardner A.V."/>
            <person name="Bailey M.E."/>
            <person name="Deus L.M."/>
            <person name="Earl A.S."/>
            <person name="Gibby P.D."/>
            <person name="Hartmann K.A."/>
            <person name="Liu J.E."/>
            <person name="Manci A.M."/>
            <person name="Nielsen D.A."/>
            <person name="Solomon M.B."/>
            <person name="Breakwell D.P."/>
            <person name="Burnett S.H."/>
            <person name="Grose J.H."/>
        </authorList>
    </citation>
    <scope>NUCLEOTIDE SEQUENCE [LARGE SCALE GENOMIC DNA]</scope>
    <source>
        <strain evidence="1 2">CECT 7799</strain>
    </source>
</reference>
<dbReference type="RefSeq" id="WP_144431624.1">
    <property type="nucleotide sequence ID" value="NZ_CYPR01000108.1"/>
</dbReference>
<keyword evidence="2" id="KW-1185">Reference proteome</keyword>